<dbReference type="PANTHER" id="PTHR23345">
    <property type="entry name" value="VITELLOGENIN-RELATED"/>
    <property type="match status" value="1"/>
</dbReference>
<evidence type="ECO:0000256" key="5">
    <source>
        <dbReference type="ARBA" id="ARBA00022761"/>
    </source>
</evidence>
<dbReference type="Gene3D" id="2.30.230.10">
    <property type="entry name" value="Lipovitellin, beta-sheet shell regions, chain A"/>
    <property type="match status" value="1"/>
</dbReference>
<evidence type="ECO:0000256" key="6">
    <source>
        <dbReference type="ARBA" id="ARBA00023055"/>
    </source>
</evidence>
<dbReference type="InterPro" id="IPR009454">
    <property type="entry name" value="Lipid_transpt_open_b-sht"/>
</dbReference>
<dbReference type="OrthoDB" id="6484170at2759"/>
<accession>A0A8I6TL46</accession>
<dbReference type="Pfam" id="PF00094">
    <property type="entry name" value="VWD"/>
    <property type="match status" value="1"/>
</dbReference>
<dbReference type="Proteomes" id="UP000494040">
    <property type="component" value="Unassembled WGS sequence"/>
</dbReference>
<evidence type="ECO:0000256" key="3">
    <source>
        <dbReference type="ARBA" id="ARBA00022525"/>
    </source>
</evidence>
<organism evidence="13 14">
    <name type="scientific">Cimex lectularius</name>
    <name type="common">Bed bug</name>
    <name type="synonym">Acanthia lectularia</name>
    <dbReference type="NCBI Taxonomy" id="79782"/>
    <lineage>
        <taxon>Eukaryota</taxon>
        <taxon>Metazoa</taxon>
        <taxon>Ecdysozoa</taxon>
        <taxon>Arthropoda</taxon>
        <taxon>Hexapoda</taxon>
        <taxon>Insecta</taxon>
        <taxon>Pterygota</taxon>
        <taxon>Neoptera</taxon>
        <taxon>Paraneoptera</taxon>
        <taxon>Hemiptera</taxon>
        <taxon>Heteroptera</taxon>
        <taxon>Panheteroptera</taxon>
        <taxon>Cimicomorpha</taxon>
        <taxon>Cimicidae</taxon>
        <taxon>Cimex</taxon>
    </lineage>
</organism>
<dbReference type="Gene3D" id="2.20.80.10">
    <property type="entry name" value="Lipovitellin-phosvitin complex, chain A, domain 4"/>
    <property type="match status" value="1"/>
</dbReference>
<dbReference type="KEGG" id="clec:106665317"/>
<dbReference type="Gene3D" id="2.20.50.20">
    <property type="entry name" value="Lipovitellin. Chain A, domain 3"/>
    <property type="match status" value="1"/>
</dbReference>
<dbReference type="PROSITE" id="PS51211">
    <property type="entry name" value="VITELLOGENIN"/>
    <property type="match status" value="1"/>
</dbReference>
<dbReference type="SUPFAM" id="SSF48431">
    <property type="entry name" value="Lipovitellin-phosvitin complex, superhelical domain"/>
    <property type="match status" value="1"/>
</dbReference>
<dbReference type="InterPro" id="IPR015816">
    <property type="entry name" value="Vitellinogen_b-sht_N"/>
</dbReference>
<evidence type="ECO:0000256" key="10">
    <source>
        <dbReference type="SAM" id="SignalP"/>
    </source>
</evidence>
<dbReference type="Pfam" id="PF06448">
    <property type="entry name" value="DUF1081"/>
    <property type="match status" value="1"/>
</dbReference>
<dbReference type="InterPro" id="IPR036465">
    <property type="entry name" value="vWFA_dom_sf"/>
</dbReference>
<name>A0A8I6TL46_CIMLE</name>
<dbReference type="InterPro" id="IPR015819">
    <property type="entry name" value="Lipid_transp_b-sht_shell"/>
</dbReference>
<dbReference type="InterPro" id="IPR001846">
    <property type="entry name" value="VWF_type-D"/>
</dbReference>
<feature type="domain" description="VWFD" evidence="12">
    <location>
        <begin position="3601"/>
        <end position="3769"/>
    </location>
</feature>
<evidence type="ECO:0000256" key="8">
    <source>
        <dbReference type="ARBA" id="ARBA00023180"/>
    </source>
</evidence>
<dbReference type="PANTHER" id="PTHR23345:SF15">
    <property type="entry name" value="VITELLOGENIN 1-RELATED"/>
    <property type="match status" value="1"/>
</dbReference>
<keyword evidence="8" id="KW-0325">Glycoprotein</keyword>
<dbReference type="GO" id="GO:0032991">
    <property type="term" value="C:protein-containing complex"/>
    <property type="evidence" value="ECO:0007669"/>
    <property type="project" value="UniProtKB-ARBA"/>
</dbReference>
<protein>
    <recommendedName>
        <fullName evidence="15">Vitellogenin domain-containing protein</fullName>
    </recommendedName>
</protein>
<comment type="subcellular location">
    <subcellularLocation>
        <location evidence="1">Secreted</location>
    </subcellularLocation>
</comment>
<dbReference type="SUPFAM" id="SSF53300">
    <property type="entry name" value="vWA-like"/>
    <property type="match status" value="1"/>
</dbReference>
<dbReference type="Pfam" id="PF01347">
    <property type="entry name" value="Vitellogenin_N"/>
    <property type="match status" value="1"/>
</dbReference>
<dbReference type="InterPro" id="IPR015817">
    <property type="entry name" value="Vitellinogen_open_b-sht_sub1"/>
</dbReference>
<dbReference type="Pfam" id="PF09172">
    <property type="entry name" value="Vit_open_b-sht"/>
    <property type="match status" value="1"/>
</dbReference>
<evidence type="ECO:0000313" key="14">
    <source>
        <dbReference type="Proteomes" id="UP000494040"/>
    </source>
</evidence>
<evidence type="ECO:0000259" key="12">
    <source>
        <dbReference type="PROSITE" id="PS51233"/>
    </source>
</evidence>
<evidence type="ECO:0000256" key="1">
    <source>
        <dbReference type="ARBA" id="ARBA00004613"/>
    </source>
</evidence>
<comment type="caution">
    <text evidence="9">Lacks conserved residue(s) required for the propagation of feature annotation.</text>
</comment>
<feature type="signal peptide" evidence="10">
    <location>
        <begin position="1"/>
        <end position="19"/>
    </location>
</feature>
<feature type="domain" description="Vitellogenin" evidence="11">
    <location>
        <begin position="43"/>
        <end position="664"/>
    </location>
</feature>
<dbReference type="GO" id="GO:0005576">
    <property type="term" value="C:extracellular region"/>
    <property type="evidence" value="ECO:0007669"/>
    <property type="project" value="UniProtKB-SubCell"/>
</dbReference>
<dbReference type="SMART" id="SM01169">
    <property type="entry name" value="DUF1943"/>
    <property type="match status" value="1"/>
</dbReference>
<keyword evidence="7" id="KW-1015">Disulfide bond</keyword>
<evidence type="ECO:0000259" key="11">
    <source>
        <dbReference type="PROSITE" id="PS51211"/>
    </source>
</evidence>
<dbReference type="OMA" id="IPHYACQ"/>
<dbReference type="CTD" id="34283"/>
<dbReference type="GO" id="GO:0005319">
    <property type="term" value="F:lipid transporter activity"/>
    <property type="evidence" value="ECO:0007669"/>
    <property type="project" value="InterPro"/>
</dbReference>
<dbReference type="SMART" id="SM00638">
    <property type="entry name" value="LPD_N"/>
    <property type="match status" value="1"/>
</dbReference>
<dbReference type="PROSITE" id="PS51257">
    <property type="entry name" value="PROKAR_LIPOPROTEIN"/>
    <property type="match status" value="1"/>
</dbReference>
<evidence type="ECO:0008006" key="15">
    <source>
        <dbReference type="Google" id="ProtNLM"/>
    </source>
</evidence>
<sequence>MEYIIKVLLILSTLSTSCCFSKILRDVNICGNPVCKGPVKFGFHNWTSYKYAYKISTSTRFDGTGSNSSNLNIAAVIEIKFKSQCEGILEIASAEISHGADEIITKNYEENRIFNSALTENPLRFFFEDGTISQICPSKRESVWGLNIKRGILSSFQNTMERFDLDQHSLERDVNGDCLVEYLFKEVNGTTLIVKKNIDLLSCVNRHQIYSIIPLTPYIFQKKYHKWTPMNSFVRCTQHIDHKVHTAIYCEEEHAYQPFYNQTNGAKTVSKSEIIQLSEDKLSFTETSSIKELGEVESRRNLLFDHSRPKRATHDNLYECKKQITFLCELHTVEFQPKYPDSFNRLIHIARDLSTDALTKLYKDADKVCETGRKHMLDALPYIRSKASIKVMTAAVVNREIPSNTVNEWMLAMAFYPRPDYDIIESVSELMQRDYMDNQTMFSISTIVNGFCTAHEKCGSYPYVSGIVQKLESMFNKSCTNLDDVTKANIALKSIGNAGVMTETLERSLKTCMMNDQLDLENRISAISAHRRLPCGTNLKYLLKLYQNQTNTEEVRIAAYLQLIRCPSYIILKEIRNILEDEEYNQVGSFVWSHLKNQMKSAQASRVEIQAMLQDEELSDKFNKDIRQYSHSYETSFYLNRFGLGGFYETHIIFSHKSYIPRSLMFNFTLDIFGESINVYEITFHIEGLEWYAEKLFYADGPFSKDAMDKFVKLFRFVRSTPNPLKSLINSIPFKKILDEIKITTSIKMFGNELKYYTVQGTDEFLKLLSLLNPVKVIEDFLSGQEIKFDRSAMLIDTSYITPMSTGIPVKLNTIGTAAINLNVRGYMNSSNYKANNDLELNGKLTPSIGVNIEGSMEVDAFISQTGVKFKASVFTSSALEGVFTMNSLDLIRVSFYLPLQKSEIFHAETLLMLVNNNKEIILNGVTAGRKEKNFCSWSILDDTVGLKLCATTVLPNSTYLLESPLFLFSGPLKFAVSLIKSDPTANTYIVEYKLDRQANKTLIVLKFETPGSKTNRGMKAVIDLDIQSQNLTLAYQSSLTKVEARGFYRNTKTDKLVNFGLVINGKKHIDIHVGVQIIEGKYGNTYLPKLQFSINGKSITSLSGSIKWISKKGVSQCHVDLNFNTSRFTIAINGGTRRTDISFAVEFKLDYKFEGRQFETVRIELKIDNKSTKFLTHYKGRLKLDSTAYPEVNMITSLRYQKAHNHVDCFIEVTSDPSVAKEDELLMVLHYQKLNVFSFSKMNISTSIVKPSSEINVKLQFSQTASPSNSSKEVIVQYATGKSLIINLDVNIPLGTLLYFDYKLGVTLPTGGEKMLVILKVLEKMLNEFDLDIFGRWFSGHTINMKGSYMDKTTNLVTNHNFKVLARSDLFNDILLIGRYLDSEMDYKTDLQAEHNKIKYGLSINHSIKSPGYYQSIVELLYNRMSYTLTSYLDSINKKANIELHLDRYRDVHLVFRGVSNKTMVDSALDLKWDANRDPSQKITASVLSNSYGNLNYDGKCIIEYPGRIINSFFMMKHNREDYILTGSVHWSIKDTIKLYLHGFYDLPKNGIAKLNGKLETPFKKWEQLTLGYQIQLEKQKLNSNGNVMWQKNERVDIEVSYNYGFDELSSVLSFLSVLNSTIPEVNSMQAVIRYSSYPNDFNTGLIIQTNSSNIVSLAASGSVMNVPHHLQYNGSFHVETPFALLRKTGMTGELNVYPHNFVANLRIIGNGKKYITRATGSMRVLTESVLNFHIETPFEKYKSILGKFAFSASNKTGLANLFISSTPALESEIIYFYQSTSNFNLRLKIYTSLSAKHRLLLVGKINPDTVDARFILNSFELGLLGRSHYTSWKDIDYSLKIYTPIDGYHRGAAMAKMILEGKVDFEASVSLAERKVGLKVQAMLRPEDKFALPFVPPKKGNDTTEEEEPIIPLITLEEIYMGDSYWRGVFQLDTPMYPTVHGIMQINEDGDDYNVIAYVSFPFLQLRMADDFTFVDYLNIKNNFDVTTSCYCFSAANSSFSLQGKIGRTLDLNLDANAHSYENFYTGFSKLACEYVADNLEENSESNEGTYRIGLEVETPLSFLKRTLMNGKLKIENPLYTANVTFEMNNNLVVLNGELEIANDYFESDVELKINTSLFNLPWCTIYLNKDFIELERKMIIKIGLPNEKGTSIVHYGIRVGWLHDAPSYMKYAIIITTPYPTIGVVESGVEYSGNIRPEEYRLETYLRYTNKTEMKALAIIKKQTFSVKIDSTFNSYRKINIGGNFKNEKGGKSFETTFKADKTYRLQGFLSLNKNSPIKIELLFYQLPTHIEFVSFKLNSEEKKNRRFITAIIKIQEKLINVYCDYGFLQQIGINVNFLVNSQFEGYEALSLNGVFLNKEHDLTIYKINTNVKSQLITREIKIKGDVLLKDKGGIFRINLNSESFHGDANLQWMIVWFELLSFDITGKGKFGDASKELISHVHFWNVDNDFQETSFSVNIDFNKRDWWLCTNATLLWPSWNNLRFMSFAVLPHKMNVTHTVLSKLFYNRDYSYITYIVKYIKEPNQFDFISMSEVVLKKDLSTGVVLLKTGKHRIFDNFKLKKVNNVYDIHNILQSTNMKEDLSLDINYQDLMPKKLVRLFVYYPWPHSIVNSDVDFEAINNFKAEMNFSTVFKAFPHVNALVNLITTRPFYQRFGQIKWTNKTALMNYTHVSQLEKEIQLTEGNVFLVIPLTTVHYGHLNYIYNSTETKADGYSKLLYNNDIIMSGTYIRNSKFTKYSSNDLIEISVNNSYAPAGIIYGHNNSRQYPLQDIRRIELFKLNNKSRFHVTGEYEVVRHKNNKLVTVRGFNKQRMVTVQTFSEGDTIYISNANFSLKPNVWFGSGFKIINKEHIQGKQMEFNISFPRRHFAIIGDYEWTNMDFKMALTLEPNKFSFAKNVTGNLHWHKIPSQNANDLLITIKHASFLKDIIFHGYLSKNRSTPLVVTLTAEYSMDPKKKLNVNGIILNLSKTPKVFYQLNLQGSHPASRFRIYGSGYFKARDQVIEFNKNITYKRGYSPLKFWYTNGKMSTKQKYVEFERHSLLEMTYLKGKYGKFKNKYYLNCTFANGETTRITSDFYVDLGNYQTALTVNFTPNASEQLLMDGWYRDQRHAQLRVWRTYEDFEISDVICLTRLNHSRMLTSLLIWRPDIKEDLKDFVQTTSNDIWEYSVSTANFWTNYIKSEAIETITDIWLDAKPIVQDFLEDVRDVKNLEDDIDWIKDIFNDAYYNNEFYMKDIYNMYQVLAEEIAFREKMAHVPKLVNELWEVMGETGETMRKSILWLVETIKNAYEKTVDFLKGIVTGESFDQMSLFIRELIGKYDDIIKDMHISFSHYMEELWAQVTDFMTHYMAKSIMSIEPSFIQFVHNIESVFWDSSKKVLEFLYEKQTELLKNPVFNQKFSFTKDLDAFYEDLTKYDFLTNLKKYVTILYNVITKKYVTMVPFGKELNEIGSEIVGGMSELKKLPFVTFTLDLLRDMYSQAEWLYNYLNLNDKLESLLPILYHTVRDLMNTALDNEIINHAARTIFIFEPDRGRIVLKQTLPIPWHAFNETPNYAEIPEYKMISKIQKFLSPKNKTFWSYYYKYAPIFQSDMWFPPFDTQALIIGNRYIMTFDKVSYQFSPQCSYLLANDFMKGTFSLILRYVSPKKYLISILVHNKVINVDLLKNQLEVEGEKVLHLPFQLNDTFISAQEGLAVIESKNGFTLKCNFKYDVCGFKISGWYFGKTAGLLGTVDNEAKTDYLTSYGYLDSNVTSFVKSWGLGTCHPENERSVGRLSPANSEHCNSLFTTKISSFAPCFSVINPLPFNEMCLKSIPSVFDDEICSAAYAYIEACKNEFIPLKIPQFCVECSINDISIDEGVVHTLRDRYVPRSTDVVFIMEAKECNQYMRAKRLVSTFVTILTKELASVKLLNNRFAVITYGGDGVFDKPRSVLVNNNIFTNEKMIPKFFERIKSGNGNTDIFGALKYATMLQFRPGVSKTFILIPCSGCDLSNMTVEYGVLSQEFIEKNITLHVLMNTDFNFQKFGISKIFYGLDSERAYTKTDYQGDMELRSQIKLTKSMMGYCTPLALETNGTIFTGKRMGSENLTLVKKFCNAFARRIASSAHPDPCQNCECGADENGIEIVECSPCSVPIPAYSDFYFKDNGTSFLQQAFEQFGADSNFN</sequence>
<feature type="chain" id="PRO_5035321380" description="Vitellogenin domain-containing protein" evidence="10">
    <location>
        <begin position="20"/>
        <end position="4165"/>
    </location>
</feature>
<dbReference type="Gene3D" id="1.25.10.20">
    <property type="entry name" value="Vitellinogen, superhelical"/>
    <property type="match status" value="1"/>
</dbReference>
<dbReference type="GO" id="GO:0045735">
    <property type="term" value="F:nutrient reservoir activity"/>
    <property type="evidence" value="ECO:0007669"/>
    <property type="project" value="UniProtKB-KW"/>
</dbReference>
<dbReference type="SMART" id="SM00216">
    <property type="entry name" value="VWD"/>
    <property type="match status" value="1"/>
</dbReference>
<evidence type="ECO:0000313" key="13">
    <source>
        <dbReference type="EnsemblMetazoa" id="XP_024085563.1"/>
    </source>
</evidence>
<keyword evidence="14" id="KW-1185">Reference proteome</keyword>
<reference evidence="13" key="1">
    <citation type="submission" date="2022-01" db="UniProtKB">
        <authorList>
            <consortium name="EnsemblMetazoa"/>
        </authorList>
    </citation>
    <scope>IDENTIFICATION</scope>
</reference>
<evidence type="ECO:0000256" key="7">
    <source>
        <dbReference type="ARBA" id="ARBA00023157"/>
    </source>
</evidence>
<keyword evidence="3" id="KW-0964">Secreted</keyword>
<keyword evidence="6" id="KW-0445">Lipid transport</keyword>
<dbReference type="InterPro" id="IPR050733">
    <property type="entry name" value="Vitellogenin/Apolipophorin"/>
</dbReference>
<evidence type="ECO:0000256" key="4">
    <source>
        <dbReference type="ARBA" id="ARBA00022729"/>
    </source>
</evidence>
<dbReference type="EnsemblMetazoa" id="XM_024229795.1">
    <property type="protein sequence ID" value="XP_024085563.1"/>
    <property type="gene ID" value="LOC106665317"/>
</dbReference>
<dbReference type="RefSeq" id="XP_024085563.1">
    <property type="nucleotide sequence ID" value="XM_024229795.1"/>
</dbReference>
<dbReference type="InterPro" id="IPR011030">
    <property type="entry name" value="Lipovitellin_superhlx_dom"/>
</dbReference>
<evidence type="ECO:0000256" key="9">
    <source>
        <dbReference type="PROSITE-ProRule" id="PRU00557"/>
    </source>
</evidence>
<dbReference type="PROSITE" id="PS51233">
    <property type="entry name" value="VWFD"/>
    <property type="match status" value="1"/>
</dbReference>
<keyword evidence="4 10" id="KW-0732">Signal</keyword>
<evidence type="ECO:0000256" key="2">
    <source>
        <dbReference type="ARBA" id="ARBA00022448"/>
    </source>
</evidence>
<dbReference type="InterPro" id="IPR015255">
    <property type="entry name" value="Vitellinogen_open_b-sht"/>
</dbReference>
<dbReference type="GeneID" id="106665317"/>
<keyword evidence="5" id="KW-0758">Storage protein</keyword>
<dbReference type="SUPFAM" id="SSF56968">
    <property type="entry name" value="Lipovitellin-phosvitin complex, beta-sheet shell regions"/>
    <property type="match status" value="2"/>
</dbReference>
<proteinExistence type="predicted"/>
<dbReference type="InterPro" id="IPR001747">
    <property type="entry name" value="Vitellogenin_N"/>
</dbReference>
<keyword evidence="2" id="KW-0813">Transport</keyword>